<name>A0A024UGP3_9STRA</name>
<organism evidence="1">
    <name type="scientific">Aphanomyces invadans</name>
    <dbReference type="NCBI Taxonomy" id="157072"/>
    <lineage>
        <taxon>Eukaryota</taxon>
        <taxon>Sar</taxon>
        <taxon>Stramenopiles</taxon>
        <taxon>Oomycota</taxon>
        <taxon>Saprolegniomycetes</taxon>
        <taxon>Saprolegniales</taxon>
        <taxon>Verrucalvaceae</taxon>
        <taxon>Aphanomyces</taxon>
    </lineage>
</organism>
<dbReference type="VEuPathDB" id="FungiDB:H310_04087"/>
<proteinExistence type="predicted"/>
<dbReference type="AlphaFoldDB" id="A0A024UGP3"/>
<protein>
    <submittedName>
        <fullName evidence="1">Uncharacterized protein</fullName>
    </submittedName>
</protein>
<dbReference type="RefSeq" id="XP_008866480.1">
    <property type="nucleotide sequence ID" value="XM_008868258.1"/>
</dbReference>
<reference evidence="1" key="1">
    <citation type="submission" date="2013-12" db="EMBL/GenBank/DDBJ databases">
        <title>The Genome Sequence of Aphanomyces invadans NJM9701.</title>
        <authorList>
            <consortium name="The Broad Institute Genomics Platform"/>
            <person name="Russ C."/>
            <person name="Tyler B."/>
            <person name="van West P."/>
            <person name="Dieguez-Uribeondo J."/>
            <person name="Young S.K."/>
            <person name="Zeng Q."/>
            <person name="Gargeya S."/>
            <person name="Fitzgerald M."/>
            <person name="Abouelleil A."/>
            <person name="Alvarado L."/>
            <person name="Chapman S.B."/>
            <person name="Gainer-Dewar J."/>
            <person name="Goldberg J."/>
            <person name="Griggs A."/>
            <person name="Gujja S."/>
            <person name="Hansen M."/>
            <person name="Howarth C."/>
            <person name="Imamovic A."/>
            <person name="Ireland A."/>
            <person name="Larimer J."/>
            <person name="McCowan C."/>
            <person name="Murphy C."/>
            <person name="Pearson M."/>
            <person name="Poon T.W."/>
            <person name="Priest M."/>
            <person name="Roberts A."/>
            <person name="Saif S."/>
            <person name="Shea T."/>
            <person name="Sykes S."/>
            <person name="Wortman J."/>
            <person name="Nusbaum C."/>
            <person name="Birren B."/>
        </authorList>
    </citation>
    <scope>NUCLEOTIDE SEQUENCE [LARGE SCALE GENOMIC DNA]</scope>
    <source>
        <strain evidence="1">NJM9701</strain>
    </source>
</reference>
<sequence>MLYTVKNVRLKNHQAENDYIVQFDETNVNIYCKRSQG</sequence>
<evidence type="ECO:0000313" key="1">
    <source>
        <dbReference type="EMBL" id="ETW05042.1"/>
    </source>
</evidence>
<dbReference type="GeneID" id="20081137"/>
<gene>
    <name evidence="1" type="ORF">H310_04087</name>
</gene>
<dbReference type="EMBL" id="KI913957">
    <property type="protein sequence ID" value="ETW05042.1"/>
    <property type="molecule type" value="Genomic_DNA"/>
</dbReference>
<accession>A0A024UGP3</accession>